<feature type="transmembrane region" description="Helical" evidence="2">
    <location>
        <begin position="75"/>
        <end position="96"/>
    </location>
</feature>
<comment type="caution">
    <text evidence="3">The sequence shown here is derived from an EMBL/GenBank/DDBJ whole genome shotgun (WGS) entry which is preliminary data.</text>
</comment>
<dbReference type="AlphaFoldDB" id="A0A4Y2JDU9"/>
<evidence type="ECO:0000313" key="4">
    <source>
        <dbReference type="Proteomes" id="UP000499080"/>
    </source>
</evidence>
<keyword evidence="2" id="KW-0472">Membrane</keyword>
<evidence type="ECO:0000256" key="2">
    <source>
        <dbReference type="SAM" id="Phobius"/>
    </source>
</evidence>
<feature type="compositionally biased region" description="Polar residues" evidence="1">
    <location>
        <begin position="185"/>
        <end position="195"/>
    </location>
</feature>
<keyword evidence="2" id="KW-1133">Transmembrane helix</keyword>
<accession>A0A4Y2JDU9</accession>
<name>A0A4Y2JDU9_ARAVE</name>
<keyword evidence="4" id="KW-1185">Reference proteome</keyword>
<organism evidence="3 4">
    <name type="scientific">Araneus ventricosus</name>
    <name type="common">Orbweaver spider</name>
    <name type="synonym">Epeira ventricosa</name>
    <dbReference type="NCBI Taxonomy" id="182803"/>
    <lineage>
        <taxon>Eukaryota</taxon>
        <taxon>Metazoa</taxon>
        <taxon>Ecdysozoa</taxon>
        <taxon>Arthropoda</taxon>
        <taxon>Chelicerata</taxon>
        <taxon>Arachnida</taxon>
        <taxon>Araneae</taxon>
        <taxon>Araneomorphae</taxon>
        <taxon>Entelegynae</taxon>
        <taxon>Araneoidea</taxon>
        <taxon>Araneidae</taxon>
        <taxon>Araneus</taxon>
    </lineage>
</organism>
<evidence type="ECO:0000256" key="1">
    <source>
        <dbReference type="SAM" id="MobiDB-lite"/>
    </source>
</evidence>
<evidence type="ECO:0000313" key="3">
    <source>
        <dbReference type="EMBL" id="GBM88240.1"/>
    </source>
</evidence>
<reference evidence="3 4" key="1">
    <citation type="journal article" date="2019" name="Sci. Rep.">
        <title>Orb-weaving spider Araneus ventricosus genome elucidates the spidroin gene catalogue.</title>
        <authorList>
            <person name="Kono N."/>
            <person name="Nakamura H."/>
            <person name="Ohtoshi R."/>
            <person name="Moran D.A.P."/>
            <person name="Shinohara A."/>
            <person name="Yoshida Y."/>
            <person name="Fujiwara M."/>
            <person name="Mori M."/>
            <person name="Tomita M."/>
            <person name="Arakawa K."/>
        </authorList>
    </citation>
    <scope>NUCLEOTIDE SEQUENCE [LARGE SCALE GENOMIC DNA]</scope>
</reference>
<protein>
    <submittedName>
        <fullName evidence="3">Uncharacterized protein</fullName>
    </submittedName>
</protein>
<keyword evidence="2" id="KW-0812">Transmembrane</keyword>
<dbReference type="Proteomes" id="UP000499080">
    <property type="component" value="Unassembled WGS sequence"/>
</dbReference>
<proteinExistence type="predicted"/>
<dbReference type="EMBL" id="BGPR01003445">
    <property type="protein sequence ID" value="GBM88240.1"/>
    <property type="molecule type" value="Genomic_DNA"/>
</dbReference>
<feature type="region of interest" description="Disordered" evidence="1">
    <location>
        <begin position="163"/>
        <end position="214"/>
    </location>
</feature>
<sequence>MRGKVALTKIESTWIDEDGIPHDFSRLNGKKHHSSEDSDDFRHRISLLNAKKHPSSEDSDGFRHRHQNYRGQSPFVHFYIDLGIIIFIMVALYLLWKILTVPCPQMKFFGSRTETPLSMNQLTAIPPVGRNGVNESLGSCSPPDDSEVIIGFDNPLYESCLQVPSEDSNASKDKPPEYETVVLSERNNSTPTSVIRRNPESPPPKYFRNNPLFE</sequence>
<gene>
    <name evidence="3" type="ORF">AVEN_146376_1</name>
</gene>